<dbReference type="SMART" id="SM00470">
    <property type="entry name" value="ParB"/>
    <property type="match status" value="1"/>
</dbReference>
<dbReference type="InterPro" id="IPR036086">
    <property type="entry name" value="ParB/Sulfiredoxin_sf"/>
</dbReference>
<feature type="compositionally biased region" description="Acidic residues" evidence="4">
    <location>
        <begin position="486"/>
        <end position="496"/>
    </location>
</feature>
<keyword evidence="2" id="KW-0159">Chromosome partition</keyword>
<feature type="region of interest" description="Disordered" evidence="4">
    <location>
        <begin position="438"/>
        <end position="541"/>
    </location>
</feature>
<evidence type="ECO:0000256" key="1">
    <source>
        <dbReference type="ARBA" id="ARBA00006295"/>
    </source>
</evidence>
<evidence type="ECO:0000256" key="2">
    <source>
        <dbReference type="ARBA" id="ARBA00022829"/>
    </source>
</evidence>
<accession>A0AB39TXS1</accession>
<protein>
    <submittedName>
        <fullName evidence="6">ParB/RepB/Spo0J family partition protein</fullName>
    </submittedName>
</protein>
<dbReference type="SUPFAM" id="SSF110849">
    <property type="entry name" value="ParB/Sulfiredoxin"/>
    <property type="match status" value="1"/>
</dbReference>
<evidence type="ECO:0000256" key="4">
    <source>
        <dbReference type="SAM" id="MobiDB-lite"/>
    </source>
</evidence>
<dbReference type="AlphaFoldDB" id="A0AB39TXS1"/>
<name>A0AB39TXS1_9ACTN</name>
<dbReference type="PANTHER" id="PTHR33375">
    <property type="entry name" value="CHROMOSOME-PARTITIONING PROTEIN PARB-RELATED"/>
    <property type="match status" value="1"/>
</dbReference>
<reference evidence="6" key="1">
    <citation type="submission" date="2024-07" db="EMBL/GenBank/DDBJ databases">
        <authorList>
            <person name="Yu S.T."/>
        </authorList>
    </citation>
    <scope>NUCLEOTIDE SEQUENCE</scope>
    <source>
        <strain evidence="6">Y1</strain>
    </source>
</reference>
<dbReference type="Gene3D" id="1.10.10.2830">
    <property type="match status" value="1"/>
</dbReference>
<dbReference type="PANTHER" id="PTHR33375:SF1">
    <property type="entry name" value="CHROMOSOME-PARTITIONING PROTEIN PARB-RELATED"/>
    <property type="match status" value="1"/>
</dbReference>
<gene>
    <name evidence="6" type="ORF">AB2U05_23380</name>
</gene>
<dbReference type="InterPro" id="IPR003115">
    <property type="entry name" value="ParB_N"/>
</dbReference>
<dbReference type="InterPro" id="IPR050336">
    <property type="entry name" value="Chromosome_partition/occlusion"/>
</dbReference>
<dbReference type="InterPro" id="IPR041468">
    <property type="entry name" value="HTH_ParB/Spo0J"/>
</dbReference>
<feature type="compositionally biased region" description="Acidic residues" evidence="4">
    <location>
        <begin position="508"/>
        <end position="527"/>
    </location>
</feature>
<sequence length="541" mass="59184">MFTRNVRKAELTPDFVGSIKEHGLLQPIIATPYEGGVAIILGNRRAKGSIEANRTVDVIVRNDLSAEEARIIAQLVENMHREDMRESEIADAYAQLSIELGLDADQIAARVAQDPKKVRASIALSAMPKTARSAVDEGALTLEDAELIAEFEGDPKAYKRLLDTIERGGKLSWAIKNERAKAVKAVQRRETTQALKAAGVRMVGEPYGFGWGGSKEVGLEDLADADGVVLTPENHKSCGGHAAFFNENVQGDIKARWLCRDPHQYGHTVLLRSYSFRSPAEEEAKAAAEQANRERKEALAIAQEVRHEYIQQLCRSKKVPKGMTRKVLAMLYSLGADQHDPEVLAFLQAPGDDDRTARFGRFIGRTAEARLPLVMLAIVAVRAEREVRQAVSGWGKAAVAVAWFELLMAYGYELNEPEIDLLAVLRARIAEAAAKAAAEAAAEEDEDEELEGEEGGDGPELAAVAEEDEELEGEEGGDGPELAAVAEEDEDEELEDPLDRYLAVVTENESEDADSDGTDDQVEEADDWEARYPEINEPIAA</sequence>
<feature type="compositionally biased region" description="Acidic residues" evidence="4">
    <location>
        <begin position="465"/>
        <end position="478"/>
    </location>
</feature>
<dbReference type="EMBL" id="CP163445">
    <property type="protein sequence ID" value="XDQ84103.1"/>
    <property type="molecule type" value="Genomic_DNA"/>
</dbReference>
<dbReference type="Pfam" id="PF17762">
    <property type="entry name" value="HTH_ParB"/>
    <property type="match status" value="1"/>
</dbReference>
<comment type="similarity">
    <text evidence="1">Belongs to the ParB family.</text>
</comment>
<dbReference type="Pfam" id="PF02195">
    <property type="entry name" value="ParB_N"/>
    <property type="match status" value="1"/>
</dbReference>
<proteinExistence type="inferred from homology"/>
<feature type="domain" description="ParB-like N-terminal" evidence="5">
    <location>
        <begin position="1"/>
        <end position="79"/>
    </location>
</feature>
<evidence type="ECO:0000259" key="5">
    <source>
        <dbReference type="SMART" id="SM00470"/>
    </source>
</evidence>
<evidence type="ECO:0000256" key="3">
    <source>
        <dbReference type="SAM" id="Coils"/>
    </source>
</evidence>
<feature type="coiled-coil region" evidence="3">
    <location>
        <begin position="281"/>
        <end position="308"/>
    </location>
</feature>
<dbReference type="InterPro" id="IPR004437">
    <property type="entry name" value="ParB/RepB/Spo0J"/>
</dbReference>
<organism evidence="6">
    <name type="scientific">Streptomyces sp. Y1</name>
    <dbReference type="NCBI Taxonomy" id="3238634"/>
    <lineage>
        <taxon>Bacteria</taxon>
        <taxon>Bacillati</taxon>
        <taxon>Actinomycetota</taxon>
        <taxon>Actinomycetes</taxon>
        <taxon>Kitasatosporales</taxon>
        <taxon>Streptomycetaceae</taxon>
        <taxon>Streptomyces</taxon>
    </lineage>
</organism>
<dbReference type="NCBIfam" id="TIGR00180">
    <property type="entry name" value="parB_part"/>
    <property type="match status" value="1"/>
</dbReference>
<dbReference type="GO" id="GO:0003677">
    <property type="term" value="F:DNA binding"/>
    <property type="evidence" value="ECO:0007669"/>
    <property type="project" value="InterPro"/>
</dbReference>
<feature type="compositionally biased region" description="Acidic residues" evidence="4">
    <location>
        <begin position="441"/>
        <end position="457"/>
    </location>
</feature>
<keyword evidence="3" id="KW-0175">Coiled coil</keyword>
<dbReference type="GO" id="GO:0005694">
    <property type="term" value="C:chromosome"/>
    <property type="evidence" value="ECO:0007669"/>
    <property type="project" value="TreeGrafter"/>
</dbReference>
<dbReference type="SUPFAM" id="SSF109709">
    <property type="entry name" value="KorB DNA-binding domain-like"/>
    <property type="match status" value="1"/>
</dbReference>
<dbReference type="Gene3D" id="3.90.1530.30">
    <property type="match status" value="1"/>
</dbReference>
<dbReference type="RefSeq" id="WP_369185985.1">
    <property type="nucleotide sequence ID" value="NZ_CP163445.1"/>
</dbReference>
<evidence type="ECO:0000313" key="6">
    <source>
        <dbReference type="EMBL" id="XDQ84103.1"/>
    </source>
</evidence>
<dbReference type="GO" id="GO:0007059">
    <property type="term" value="P:chromosome segregation"/>
    <property type="evidence" value="ECO:0007669"/>
    <property type="project" value="UniProtKB-KW"/>
</dbReference>